<keyword evidence="2" id="KW-1185">Reference proteome</keyword>
<dbReference type="NCBIfam" id="TIGR01460">
    <property type="entry name" value="HAD-SF-IIA"/>
    <property type="match status" value="1"/>
</dbReference>
<dbReference type="AlphaFoldDB" id="A0A161QAJ7"/>
<dbReference type="PANTHER" id="PTHR19288">
    <property type="entry name" value="4-NITROPHENYLPHOSPHATASE-RELATED"/>
    <property type="match status" value="1"/>
</dbReference>
<comment type="caution">
    <text evidence="1">The sequence shown here is derived from an EMBL/GenBank/DDBJ whole genome shotgun (WGS) entry which is preliminary data.</text>
</comment>
<dbReference type="STRING" id="519424.AZF04_00490"/>
<dbReference type="Pfam" id="PF13344">
    <property type="entry name" value="Hydrolase_6"/>
    <property type="match status" value="1"/>
</dbReference>
<sequence>MNSEVLGYLIDLDGTVFQGEKLISGAAQSIHKMQEQGKKIVFLSNRGNVSQKQCLEQLKLHNINVDEEQILLSSTVTAQYIRNYYPLASVWTLADQGLRDELATHNIRLAKQPEEAEFLVISLHEHLQYSDLNLAFKAVMNGARIIATNADKMFPNEEGPAFDVAGLIGAIEATTGKSPEIILGKPSVFMAKAALTQLQLPPEKCMIIGDSPDSDILLGNTHQMKTALVLTGNTNKEQAQRLTGMRKPDYIIHSIADCMKEI</sequence>
<dbReference type="Gene3D" id="3.40.50.1000">
    <property type="entry name" value="HAD superfamily/HAD-like"/>
    <property type="match status" value="2"/>
</dbReference>
<organism evidence="1 2">
    <name type="scientific">Alkalihalobacillus trypoxylicola</name>
    <dbReference type="NCBI Taxonomy" id="519424"/>
    <lineage>
        <taxon>Bacteria</taxon>
        <taxon>Bacillati</taxon>
        <taxon>Bacillota</taxon>
        <taxon>Bacilli</taxon>
        <taxon>Bacillales</taxon>
        <taxon>Bacillaceae</taxon>
        <taxon>Alkalihalobacillus</taxon>
    </lineage>
</organism>
<dbReference type="OrthoDB" id="9810449at2"/>
<proteinExistence type="predicted"/>
<accession>A0A161QAJ7</accession>
<dbReference type="Proteomes" id="UP000075806">
    <property type="component" value="Unassembled WGS sequence"/>
</dbReference>
<gene>
    <name evidence="1" type="ORF">AZF04_00490</name>
</gene>
<protein>
    <submittedName>
        <fullName evidence="1">Haloacid dehalogenase</fullName>
    </submittedName>
</protein>
<dbReference type="SUPFAM" id="SSF56784">
    <property type="entry name" value="HAD-like"/>
    <property type="match status" value="1"/>
</dbReference>
<dbReference type="EMBL" id="LTAO01000001">
    <property type="protein sequence ID" value="KYG34847.1"/>
    <property type="molecule type" value="Genomic_DNA"/>
</dbReference>
<dbReference type="GO" id="GO:0016791">
    <property type="term" value="F:phosphatase activity"/>
    <property type="evidence" value="ECO:0007669"/>
    <property type="project" value="TreeGrafter"/>
</dbReference>
<dbReference type="GO" id="GO:0005737">
    <property type="term" value="C:cytoplasm"/>
    <property type="evidence" value="ECO:0007669"/>
    <property type="project" value="TreeGrafter"/>
</dbReference>
<dbReference type="InterPro" id="IPR036412">
    <property type="entry name" value="HAD-like_sf"/>
</dbReference>
<dbReference type="Pfam" id="PF13242">
    <property type="entry name" value="Hydrolase_like"/>
    <property type="match status" value="1"/>
</dbReference>
<evidence type="ECO:0000313" key="2">
    <source>
        <dbReference type="Proteomes" id="UP000075806"/>
    </source>
</evidence>
<dbReference type="InterPro" id="IPR006357">
    <property type="entry name" value="HAD-SF_hydro_IIA"/>
</dbReference>
<evidence type="ECO:0000313" key="1">
    <source>
        <dbReference type="EMBL" id="KYG34847.1"/>
    </source>
</evidence>
<dbReference type="InterPro" id="IPR023214">
    <property type="entry name" value="HAD_sf"/>
</dbReference>
<reference evidence="1" key="1">
    <citation type="submission" date="2016-02" db="EMBL/GenBank/DDBJ databases">
        <title>Genome sequence of Bacillus trypoxylicola KCTC 13244(T).</title>
        <authorList>
            <person name="Jeong H."/>
            <person name="Park S.-H."/>
            <person name="Choi S.-K."/>
        </authorList>
    </citation>
    <scope>NUCLEOTIDE SEQUENCE [LARGE SCALE GENOMIC DNA]</scope>
    <source>
        <strain evidence="1">KCTC 13244</strain>
    </source>
</reference>
<name>A0A161QAJ7_9BACI</name>
<dbReference type="RefSeq" id="WP_061947106.1">
    <property type="nucleotide sequence ID" value="NZ_LTAO01000001.1"/>
</dbReference>
<dbReference type="PANTHER" id="PTHR19288:SF46">
    <property type="entry name" value="HALOACID DEHALOGENASE-LIKE HYDROLASE DOMAIN-CONTAINING PROTEIN 2"/>
    <property type="match status" value="1"/>
</dbReference>